<name>A0AAV1J1F2_9NEOP</name>
<feature type="domain" description="MCMDC2 N-terminal" evidence="1">
    <location>
        <begin position="3"/>
        <end position="89"/>
    </location>
</feature>
<dbReference type="Pfam" id="PF26063">
    <property type="entry name" value="MCMDC2_N"/>
    <property type="match status" value="1"/>
</dbReference>
<protein>
    <recommendedName>
        <fullName evidence="1">MCMDC2 N-terminal domain-containing protein</fullName>
    </recommendedName>
</protein>
<organism evidence="2 3">
    <name type="scientific">Leptosia nina</name>
    <dbReference type="NCBI Taxonomy" id="320188"/>
    <lineage>
        <taxon>Eukaryota</taxon>
        <taxon>Metazoa</taxon>
        <taxon>Ecdysozoa</taxon>
        <taxon>Arthropoda</taxon>
        <taxon>Hexapoda</taxon>
        <taxon>Insecta</taxon>
        <taxon>Pterygota</taxon>
        <taxon>Neoptera</taxon>
        <taxon>Endopterygota</taxon>
        <taxon>Lepidoptera</taxon>
        <taxon>Glossata</taxon>
        <taxon>Ditrysia</taxon>
        <taxon>Papilionoidea</taxon>
        <taxon>Pieridae</taxon>
        <taxon>Pierinae</taxon>
        <taxon>Leptosia</taxon>
    </lineage>
</organism>
<evidence type="ECO:0000313" key="3">
    <source>
        <dbReference type="Proteomes" id="UP001497472"/>
    </source>
</evidence>
<evidence type="ECO:0000259" key="1">
    <source>
        <dbReference type="Pfam" id="PF26063"/>
    </source>
</evidence>
<dbReference type="InterPro" id="IPR027417">
    <property type="entry name" value="P-loop_NTPase"/>
</dbReference>
<comment type="caution">
    <text evidence="2">The sequence shown here is derived from an EMBL/GenBank/DDBJ whole genome shotgun (WGS) entry which is preliminary data.</text>
</comment>
<dbReference type="EMBL" id="CAVLEF010000004">
    <property type="protein sequence ID" value="CAK1542948.1"/>
    <property type="molecule type" value="Genomic_DNA"/>
</dbReference>
<keyword evidence="3" id="KW-1185">Reference proteome</keyword>
<dbReference type="Gene3D" id="3.40.50.300">
    <property type="entry name" value="P-loop containing nucleotide triphosphate hydrolases"/>
    <property type="match status" value="1"/>
</dbReference>
<dbReference type="InterPro" id="IPR058769">
    <property type="entry name" value="MCMDC2_N"/>
</dbReference>
<evidence type="ECO:0000313" key="2">
    <source>
        <dbReference type="EMBL" id="CAK1542948.1"/>
    </source>
</evidence>
<gene>
    <name evidence="2" type="ORF">LNINA_LOCUS2794</name>
</gene>
<dbReference type="AlphaFoldDB" id="A0AAV1J1F2"/>
<accession>A0AAV1J1F2</accession>
<reference evidence="2 3" key="1">
    <citation type="submission" date="2023-11" db="EMBL/GenBank/DDBJ databases">
        <authorList>
            <person name="Okamura Y."/>
        </authorList>
    </citation>
    <scope>NUCLEOTIDE SEQUENCE [LARGE SCALE GENOMIC DNA]</scope>
</reference>
<sequence length="555" mass="61407">MQETVSEFLSQLNDTLVYKFPPLRYLIKFDVMDLFNFSSGLGDFLLSEPLKFSIICNDIFYACLKSSDNHLKEFIQPSQVAVTIRLKSLPRILSRPSTHRYENIVTFNGLLLTVSKLTSNVFHTVWSCPEECEGNEVILHYIPKSPPKCQICKSVMFENSGLRQCGEQVTATFKLKSELLSKKFVVTDDLIPLLKLGSVYLIHTIALKKTVAVWSIEEVVNFPAPVTYCSPKDIRDLYNSCGGVPWKFIYCLASSIGVNICPLNCFINVKMNLLLSLTSVKAHAYDGSTIVHYFSVGSDTGYIGKLMSEGALLADRHVALGVANSSVETALTASSSGVCLLPLPLHVYSPKQINSLLTAIETWEVVQDSGKSDLKCAVWAQGTEFKKDNLGNISSILGVLSRGDIGEETDELADFVLQQAIEPPQATDEEVKALRDLAEYIDIVAGLSVTISDDAENLLRNYFLAARKERPNAISVAGMGALVAICMTSARLCRRITTSIEDAIFSIWLHAAGLPEPRFAPDEYLQMVDVKKTQKIIDLFVPWLEQFTGTAILQT</sequence>
<proteinExistence type="predicted"/>
<dbReference type="Proteomes" id="UP001497472">
    <property type="component" value="Unassembled WGS sequence"/>
</dbReference>